<name>A0A382WLM9_9ZZZZ</name>
<gene>
    <name evidence="1" type="ORF">METZ01_LOCUS411882</name>
</gene>
<accession>A0A382WLM9</accession>
<reference evidence="1" key="1">
    <citation type="submission" date="2018-05" db="EMBL/GenBank/DDBJ databases">
        <authorList>
            <person name="Lanie J.A."/>
            <person name="Ng W.-L."/>
            <person name="Kazmierczak K.M."/>
            <person name="Andrzejewski T.M."/>
            <person name="Davidsen T.M."/>
            <person name="Wayne K.J."/>
            <person name="Tettelin H."/>
            <person name="Glass J.I."/>
            <person name="Rusch D."/>
            <person name="Podicherti R."/>
            <person name="Tsui H.-C.T."/>
            <person name="Winkler M.E."/>
        </authorList>
    </citation>
    <scope>NUCLEOTIDE SEQUENCE</scope>
</reference>
<proteinExistence type="predicted"/>
<dbReference type="AlphaFoldDB" id="A0A382WLM9"/>
<organism evidence="1">
    <name type="scientific">marine metagenome</name>
    <dbReference type="NCBI Taxonomy" id="408172"/>
    <lineage>
        <taxon>unclassified sequences</taxon>
        <taxon>metagenomes</taxon>
        <taxon>ecological metagenomes</taxon>
    </lineage>
</organism>
<sequence>MASVGQSLFGQGERRVGVYFGSAEFPLVWQSETTSSDFFASGRRSVAIEKVLD</sequence>
<dbReference type="EMBL" id="UINC01160404">
    <property type="protein sequence ID" value="SVD59028.1"/>
    <property type="molecule type" value="Genomic_DNA"/>
</dbReference>
<evidence type="ECO:0000313" key="1">
    <source>
        <dbReference type="EMBL" id="SVD59028.1"/>
    </source>
</evidence>
<protein>
    <submittedName>
        <fullName evidence="1">Uncharacterized protein</fullName>
    </submittedName>
</protein>